<keyword evidence="2" id="KW-1133">Transmembrane helix</keyword>
<evidence type="ECO:0000256" key="2">
    <source>
        <dbReference type="SAM" id="Phobius"/>
    </source>
</evidence>
<dbReference type="AlphaFoldDB" id="A0A3A3YVH6"/>
<accession>A0A3A3YVH6</accession>
<feature type="compositionally biased region" description="Acidic residues" evidence="1">
    <location>
        <begin position="110"/>
        <end position="131"/>
    </location>
</feature>
<evidence type="ECO:0000313" key="5">
    <source>
        <dbReference type="Proteomes" id="UP000265614"/>
    </source>
</evidence>
<gene>
    <name evidence="4" type="ORF">D5H78_13120</name>
</gene>
<dbReference type="Pfam" id="PF24837">
    <property type="entry name" value="AMIN-like"/>
    <property type="match status" value="1"/>
</dbReference>
<keyword evidence="2" id="KW-0472">Membrane</keyword>
<dbReference type="EMBL" id="QZEZ01000006">
    <property type="protein sequence ID" value="RJK94769.1"/>
    <property type="molecule type" value="Genomic_DNA"/>
</dbReference>
<protein>
    <recommendedName>
        <fullName evidence="3">AMIN-like domain-containing protein</fullName>
    </recommendedName>
</protein>
<feature type="compositionally biased region" description="Pro residues" evidence="1">
    <location>
        <begin position="95"/>
        <end position="106"/>
    </location>
</feature>
<proteinExistence type="predicted"/>
<name>A0A3A3YVH6_9ACTN</name>
<evidence type="ECO:0000259" key="3">
    <source>
        <dbReference type="Pfam" id="PF24837"/>
    </source>
</evidence>
<dbReference type="OrthoDB" id="3393679at2"/>
<comment type="caution">
    <text evidence="4">The sequence shown here is derived from an EMBL/GenBank/DDBJ whole genome shotgun (WGS) entry which is preliminary data.</text>
</comment>
<dbReference type="InterPro" id="IPR056303">
    <property type="entry name" value="AMIN-like"/>
</dbReference>
<feature type="transmembrane region" description="Helical" evidence="2">
    <location>
        <begin position="37"/>
        <end position="58"/>
    </location>
</feature>
<keyword evidence="2" id="KW-0812">Transmembrane</keyword>
<feature type="compositionally biased region" description="Low complexity" evidence="1">
    <location>
        <begin position="66"/>
        <end position="94"/>
    </location>
</feature>
<sequence length="282" mass="28289">MTDPRDALRGAGGPPADDPDLAAVHARAGRLRRRRRAATAAGTTAVLVAVVGAGALVLGPGDDRGGTVVAVPTATAPATPTGTPTGTPSGTPAPTTAPTPDPPATPDGPGQDDEPDDEPDGEPDGDPDGDPDGGPPFPADTRDDTAELQGGGGLTVTDIRTGRQDGYDRVVYELEGPAGALPGWRVGYVDEALQEFSGAPVPLAGGAALQVLLTGIANEPPAGLEPFTGRRLPGDTALVREVVTTGAFEGEAQSFVGLDAEAPFRVTLLEDPARVVVDVVAP</sequence>
<dbReference type="Proteomes" id="UP000265614">
    <property type="component" value="Unassembled WGS sequence"/>
</dbReference>
<evidence type="ECO:0000313" key="4">
    <source>
        <dbReference type="EMBL" id="RJK94769.1"/>
    </source>
</evidence>
<dbReference type="RefSeq" id="WP_119950951.1">
    <property type="nucleotide sequence ID" value="NZ_QZEZ01000006.1"/>
</dbReference>
<keyword evidence="5" id="KW-1185">Reference proteome</keyword>
<feature type="domain" description="AMIN-like" evidence="3">
    <location>
        <begin position="155"/>
        <end position="280"/>
    </location>
</feature>
<organism evidence="4 5">
    <name type="scientific">Vallicoccus soli</name>
    <dbReference type="NCBI Taxonomy" id="2339232"/>
    <lineage>
        <taxon>Bacteria</taxon>
        <taxon>Bacillati</taxon>
        <taxon>Actinomycetota</taxon>
        <taxon>Actinomycetes</taxon>
        <taxon>Motilibacterales</taxon>
        <taxon>Vallicoccaceae</taxon>
        <taxon>Vallicoccus</taxon>
    </lineage>
</organism>
<evidence type="ECO:0000256" key="1">
    <source>
        <dbReference type="SAM" id="MobiDB-lite"/>
    </source>
</evidence>
<feature type="region of interest" description="Disordered" evidence="1">
    <location>
        <begin position="1"/>
        <end position="22"/>
    </location>
</feature>
<feature type="region of interest" description="Disordered" evidence="1">
    <location>
        <begin position="56"/>
        <end position="160"/>
    </location>
</feature>
<reference evidence="4 5" key="1">
    <citation type="submission" date="2018-09" db="EMBL/GenBank/DDBJ databases">
        <title>YIM 75000 draft genome.</title>
        <authorList>
            <person name="Tang S."/>
            <person name="Feng Y."/>
        </authorList>
    </citation>
    <scope>NUCLEOTIDE SEQUENCE [LARGE SCALE GENOMIC DNA]</scope>
    <source>
        <strain evidence="4 5">YIM 75000</strain>
    </source>
</reference>